<reference evidence="18 19" key="1">
    <citation type="submission" date="2019-04" db="EMBL/GenBank/DDBJ databases">
        <title>Bacillus caeni sp. nov., a bacterium isolated from mangrove sediment.</title>
        <authorList>
            <person name="Huang H."/>
            <person name="Mo K."/>
            <person name="Hu Y."/>
        </authorList>
    </citation>
    <scope>NUCLEOTIDE SEQUENCE [LARGE SCALE GENOMIC DNA]</scope>
    <source>
        <strain evidence="18 19">HB172195</strain>
    </source>
</reference>
<dbReference type="SUPFAM" id="SSF47384">
    <property type="entry name" value="Homodimeric domain of signal transducing histidine kinase"/>
    <property type="match status" value="1"/>
</dbReference>
<dbReference type="OrthoDB" id="9786919at2"/>
<dbReference type="FunFam" id="1.10.287.130:FF:000001">
    <property type="entry name" value="Two-component sensor histidine kinase"/>
    <property type="match status" value="1"/>
</dbReference>
<protein>
    <recommendedName>
        <fullName evidence="3">histidine kinase</fullName>
        <ecNumber evidence="3">2.7.13.3</ecNumber>
    </recommendedName>
</protein>
<feature type="transmembrane region" description="Helical" evidence="15">
    <location>
        <begin position="7"/>
        <end position="30"/>
    </location>
</feature>
<keyword evidence="10" id="KW-0067">ATP-binding</keyword>
<dbReference type="FunFam" id="3.30.565.10:FF:000006">
    <property type="entry name" value="Sensor histidine kinase WalK"/>
    <property type="match status" value="1"/>
</dbReference>
<evidence type="ECO:0000256" key="3">
    <source>
        <dbReference type="ARBA" id="ARBA00012438"/>
    </source>
</evidence>
<dbReference type="SUPFAM" id="SSF55874">
    <property type="entry name" value="ATPase domain of HSP90 chaperone/DNA topoisomerase II/histidine kinase"/>
    <property type="match status" value="1"/>
</dbReference>
<dbReference type="SUPFAM" id="SSF158472">
    <property type="entry name" value="HAMP domain-like"/>
    <property type="match status" value="1"/>
</dbReference>
<feature type="transmembrane region" description="Helical" evidence="15">
    <location>
        <begin position="155"/>
        <end position="174"/>
    </location>
</feature>
<dbReference type="Pfam" id="PF02518">
    <property type="entry name" value="HATPase_c"/>
    <property type="match status" value="1"/>
</dbReference>
<evidence type="ECO:0000256" key="14">
    <source>
        <dbReference type="SAM" id="Coils"/>
    </source>
</evidence>
<dbReference type="Gene3D" id="3.30.565.10">
    <property type="entry name" value="Histidine kinase-like ATPase, C-terminal domain"/>
    <property type="match status" value="1"/>
</dbReference>
<dbReference type="Gene3D" id="1.10.287.130">
    <property type="match status" value="1"/>
</dbReference>
<evidence type="ECO:0000256" key="7">
    <source>
        <dbReference type="ARBA" id="ARBA00022692"/>
    </source>
</evidence>
<dbReference type="Pfam" id="PF00672">
    <property type="entry name" value="HAMP"/>
    <property type="match status" value="1"/>
</dbReference>
<comment type="subcellular location">
    <subcellularLocation>
        <location evidence="2">Cell membrane</location>
        <topology evidence="2">Multi-pass membrane protein</topology>
    </subcellularLocation>
</comment>
<dbReference type="PROSITE" id="PS50109">
    <property type="entry name" value="HIS_KIN"/>
    <property type="match status" value="1"/>
</dbReference>
<keyword evidence="7 15" id="KW-0812">Transmembrane</keyword>
<dbReference type="InterPro" id="IPR004358">
    <property type="entry name" value="Sig_transdc_His_kin-like_C"/>
</dbReference>
<dbReference type="PANTHER" id="PTHR45436">
    <property type="entry name" value="SENSOR HISTIDINE KINASE YKOH"/>
    <property type="match status" value="1"/>
</dbReference>
<keyword evidence="5" id="KW-0597">Phosphoprotein</keyword>
<evidence type="ECO:0000256" key="11">
    <source>
        <dbReference type="ARBA" id="ARBA00022989"/>
    </source>
</evidence>
<keyword evidence="19" id="KW-1185">Reference proteome</keyword>
<dbReference type="GO" id="GO:0005524">
    <property type="term" value="F:ATP binding"/>
    <property type="evidence" value="ECO:0007669"/>
    <property type="project" value="UniProtKB-KW"/>
</dbReference>
<evidence type="ECO:0000256" key="9">
    <source>
        <dbReference type="ARBA" id="ARBA00022777"/>
    </source>
</evidence>
<dbReference type="PANTHER" id="PTHR45436:SF5">
    <property type="entry name" value="SENSOR HISTIDINE KINASE TRCS"/>
    <property type="match status" value="1"/>
</dbReference>
<comment type="catalytic activity">
    <reaction evidence="1">
        <text>ATP + protein L-histidine = ADP + protein N-phospho-L-histidine.</text>
        <dbReference type="EC" id="2.7.13.3"/>
    </reaction>
</comment>
<evidence type="ECO:0000313" key="19">
    <source>
        <dbReference type="Proteomes" id="UP000308230"/>
    </source>
</evidence>
<name>A0A5R9F9R4_9BACL</name>
<evidence type="ECO:0000256" key="6">
    <source>
        <dbReference type="ARBA" id="ARBA00022679"/>
    </source>
</evidence>
<dbReference type="Gene3D" id="6.10.340.10">
    <property type="match status" value="1"/>
</dbReference>
<evidence type="ECO:0000256" key="13">
    <source>
        <dbReference type="ARBA" id="ARBA00023136"/>
    </source>
</evidence>
<evidence type="ECO:0000256" key="8">
    <source>
        <dbReference type="ARBA" id="ARBA00022741"/>
    </source>
</evidence>
<feature type="domain" description="Histidine kinase" evidence="16">
    <location>
        <begin position="242"/>
        <end position="454"/>
    </location>
</feature>
<dbReference type="GO" id="GO:0000155">
    <property type="term" value="F:phosphorelay sensor kinase activity"/>
    <property type="evidence" value="ECO:0007669"/>
    <property type="project" value="InterPro"/>
</dbReference>
<dbReference type="GO" id="GO:0005886">
    <property type="term" value="C:plasma membrane"/>
    <property type="evidence" value="ECO:0007669"/>
    <property type="project" value="UniProtKB-SubCell"/>
</dbReference>
<dbReference type="PROSITE" id="PS50885">
    <property type="entry name" value="HAMP"/>
    <property type="match status" value="1"/>
</dbReference>
<keyword evidence="8" id="KW-0547">Nucleotide-binding</keyword>
<evidence type="ECO:0000256" key="10">
    <source>
        <dbReference type="ARBA" id="ARBA00022840"/>
    </source>
</evidence>
<dbReference type="CDD" id="cd06225">
    <property type="entry name" value="HAMP"/>
    <property type="match status" value="1"/>
</dbReference>
<keyword evidence="11 15" id="KW-1133">Transmembrane helix</keyword>
<dbReference type="EC" id="2.7.13.3" evidence="3"/>
<dbReference type="CDD" id="cd00082">
    <property type="entry name" value="HisKA"/>
    <property type="match status" value="1"/>
</dbReference>
<dbReference type="CDD" id="cd00075">
    <property type="entry name" value="HATPase"/>
    <property type="match status" value="1"/>
</dbReference>
<feature type="domain" description="HAMP" evidence="17">
    <location>
        <begin position="180"/>
        <end position="234"/>
    </location>
</feature>
<evidence type="ECO:0000256" key="2">
    <source>
        <dbReference type="ARBA" id="ARBA00004651"/>
    </source>
</evidence>
<dbReference type="PRINTS" id="PR00344">
    <property type="entry name" value="BCTRLSENSOR"/>
</dbReference>
<organism evidence="18 19">
    <name type="scientific">Exobacillus caeni</name>
    <dbReference type="NCBI Taxonomy" id="2574798"/>
    <lineage>
        <taxon>Bacteria</taxon>
        <taxon>Bacillati</taxon>
        <taxon>Bacillota</taxon>
        <taxon>Bacilli</taxon>
        <taxon>Bacillales</taxon>
        <taxon>Guptibacillaceae</taxon>
        <taxon>Exobacillus</taxon>
    </lineage>
</organism>
<evidence type="ECO:0000256" key="15">
    <source>
        <dbReference type="SAM" id="Phobius"/>
    </source>
</evidence>
<evidence type="ECO:0000313" key="18">
    <source>
        <dbReference type="EMBL" id="TLS36445.1"/>
    </source>
</evidence>
<keyword evidence="14" id="KW-0175">Coiled coil</keyword>
<dbReference type="AlphaFoldDB" id="A0A5R9F9R4"/>
<keyword evidence="9 18" id="KW-0418">Kinase</keyword>
<evidence type="ECO:0000256" key="5">
    <source>
        <dbReference type="ARBA" id="ARBA00022553"/>
    </source>
</evidence>
<evidence type="ECO:0000259" key="16">
    <source>
        <dbReference type="PROSITE" id="PS50109"/>
    </source>
</evidence>
<proteinExistence type="predicted"/>
<dbReference type="SMART" id="SM00388">
    <property type="entry name" value="HisKA"/>
    <property type="match status" value="1"/>
</dbReference>
<evidence type="ECO:0000256" key="12">
    <source>
        <dbReference type="ARBA" id="ARBA00023012"/>
    </source>
</evidence>
<gene>
    <name evidence="18" type="ORF">FCL54_14570</name>
</gene>
<dbReference type="Proteomes" id="UP000308230">
    <property type="component" value="Unassembled WGS sequence"/>
</dbReference>
<dbReference type="SMART" id="SM00387">
    <property type="entry name" value="HATPase_c"/>
    <property type="match status" value="1"/>
</dbReference>
<dbReference type="EMBL" id="SWLG01000010">
    <property type="protein sequence ID" value="TLS36445.1"/>
    <property type="molecule type" value="Genomic_DNA"/>
</dbReference>
<evidence type="ECO:0000256" key="1">
    <source>
        <dbReference type="ARBA" id="ARBA00000085"/>
    </source>
</evidence>
<keyword evidence="6" id="KW-0808">Transferase</keyword>
<dbReference type="Pfam" id="PF00512">
    <property type="entry name" value="HisKA"/>
    <property type="match status" value="1"/>
</dbReference>
<keyword evidence="12" id="KW-0902">Two-component regulatory system</keyword>
<dbReference type="InterPro" id="IPR005467">
    <property type="entry name" value="His_kinase_dom"/>
</dbReference>
<dbReference type="InterPro" id="IPR036097">
    <property type="entry name" value="HisK_dim/P_sf"/>
</dbReference>
<dbReference type="InterPro" id="IPR003661">
    <property type="entry name" value="HisK_dim/P_dom"/>
</dbReference>
<evidence type="ECO:0000256" key="4">
    <source>
        <dbReference type="ARBA" id="ARBA00022475"/>
    </source>
</evidence>
<dbReference type="InterPro" id="IPR003660">
    <property type="entry name" value="HAMP_dom"/>
</dbReference>
<dbReference type="RefSeq" id="WP_138127481.1">
    <property type="nucleotide sequence ID" value="NZ_SWLG01000010.1"/>
</dbReference>
<comment type="caution">
    <text evidence="18">The sequence shown here is derived from an EMBL/GenBank/DDBJ whole genome shotgun (WGS) entry which is preliminary data.</text>
</comment>
<dbReference type="SMART" id="SM00304">
    <property type="entry name" value="HAMP"/>
    <property type="match status" value="1"/>
</dbReference>
<dbReference type="InterPro" id="IPR003594">
    <property type="entry name" value="HATPase_dom"/>
</dbReference>
<keyword evidence="13 15" id="KW-0472">Membrane</keyword>
<feature type="coiled-coil region" evidence="14">
    <location>
        <begin position="212"/>
        <end position="246"/>
    </location>
</feature>
<sequence>MKITTKINLITTAWLILVLLIINTVVYFSFIKITVGLEEEELSRKGNTILKEVQLNNPSVRNDQLKSYLIAGSYIRVILPNGQVAEEVTNEPYLLKKIKPALPNTKEVKRDMIRTSSGEEQVLYIRLPITDRQSLTGGTLEIGQTLHGLEIRKDILLSILAASMLLAVILSLLGGKMLSNMIMRPISSMIKTMEDIEQSGIPQKINIQNKSRDELEQMASTFNSMIDRLQANINKQEQFISDASHELKTPLTVIKSYANLLRRRGTDDRELSEEAIQVINSEAARMQKMTDTFLELAKTQNNSNLDFSTIDLVQFCKSIQQQLKKVYKRDIALHSNHAEINILGDELKLKQVIIIVLDNAIKYSNDKIDLYIEKNRNHAIIKVKDYGIGIPEHEVKNIFERFYRIDKARSRETGGTGLGLSIAKNIMKQQNGEINITSVENEGTEVELFLPLQVLEK</sequence>
<accession>A0A5R9F9R4</accession>
<evidence type="ECO:0000259" key="17">
    <source>
        <dbReference type="PROSITE" id="PS50885"/>
    </source>
</evidence>
<dbReference type="InterPro" id="IPR050428">
    <property type="entry name" value="TCS_sensor_his_kinase"/>
</dbReference>
<keyword evidence="4" id="KW-1003">Cell membrane</keyword>
<dbReference type="InterPro" id="IPR036890">
    <property type="entry name" value="HATPase_C_sf"/>
</dbReference>